<dbReference type="GeneID" id="117571179"/>
<dbReference type="Pfam" id="PF15868">
    <property type="entry name" value="MBF2"/>
    <property type="match status" value="1"/>
</dbReference>
<evidence type="ECO:0000313" key="3">
    <source>
        <dbReference type="RefSeq" id="XP_034109098.1"/>
    </source>
</evidence>
<dbReference type="PANTHER" id="PTHR37685:SF1">
    <property type="entry name" value="GEO11136P1-RELATED"/>
    <property type="match status" value="1"/>
</dbReference>
<keyword evidence="2" id="KW-1185">Reference proteome</keyword>
<dbReference type="InterPro" id="IPR031734">
    <property type="entry name" value="MBF2"/>
</dbReference>
<evidence type="ECO:0000313" key="2">
    <source>
        <dbReference type="Proteomes" id="UP000515160"/>
    </source>
</evidence>
<sequence>MKFLYCAVLILAVFAASHAYSASWGKRNNTDYLLSRQIVVRNPIKNNYISVNVDYPGNGVGYYNISLVSVIDNFRNTSGATPSLWSGGPGFKFAQVNLRSVVSQGINSTVEIYGR</sequence>
<organism evidence="2 3">
    <name type="scientific">Drosophila albomicans</name>
    <name type="common">Fruit fly</name>
    <dbReference type="NCBI Taxonomy" id="7291"/>
    <lineage>
        <taxon>Eukaryota</taxon>
        <taxon>Metazoa</taxon>
        <taxon>Ecdysozoa</taxon>
        <taxon>Arthropoda</taxon>
        <taxon>Hexapoda</taxon>
        <taxon>Insecta</taxon>
        <taxon>Pterygota</taxon>
        <taxon>Neoptera</taxon>
        <taxon>Endopterygota</taxon>
        <taxon>Diptera</taxon>
        <taxon>Brachycera</taxon>
        <taxon>Muscomorpha</taxon>
        <taxon>Ephydroidea</taxon>
        <taxon>Drosophilidae</taxon>
        <taxon>Drosophila</taxon>
    </lineage>
</organism>
<keyword evidence="1" id="KW-0732">Signal</keyword>
<dbReference type="Proteomes" id="UP000515160">
    <property type="component" value="Chromosome 3"/>
</dbReference>
<gene>
    <name evidence="3" type="primary">LOC117571179</name>
</gene>
<feature type="chain" id="PRO_5028416424" evidence="1">
    <location>
        <begin position="20"/>
        <end position="115"/>
    </location>
</feature>
<feature type="signal peptide" evidence="1">
    <location>
        <begin position="1"/>
        <end position="19"/>
    </location>
</feature>
<dbReference type="OrthoDB" id="8192785at2759"/>
<dbReference type="PANTHER" id="PTHR37685">
    <property type="entry name" value="GEO11136P1-RELATED"/>
    <property type="match status" value="1"/>
</dbReference>
<accession>A0A6P8XAM4</accession>
<protein>
    <submittedName>
        <fullName evidence="3">Probable salivary secreted peptide</fullName>
    </submittedName>
</protein>
<reference evidence="3" key="1">
    <citation type="submission" date="2025-08" db="UniProtKB">
        <authorList>
            <consortium name="RefSeq"/>
        </authorList>
    </citation>
    <scope>IDENTIFICATION</scope>
    <source>
        <strain evidence="3">15112-1751.03</strain>
        <tissue evidence="3">Whole Adult</tissue>
    </source>
</reference>
<dbReference type="AlphaFoldDB" id="A0A6P8XAM4"/>
<proteinExistence type="predicted"/>
<dbReference type="RefSeq" id="XP_034109098.1">
    <property type="nucleotide sequence ID" value="XM_034253207.2"/>
</dbReference>
<evidence type="ECO:0000256" key="1">
    <source>
        <dbReference type="SAM" id="SignalP"/>
    </source>
</evidence>
<name>A0A6P8XAM4_DROAB</name>